<evidence type="ECO:0000313" key="6">
    <source>
        <dbReference type="Proteomes" id="UP000036449"/>
    </source>
</evidence>
<dbReference type="InterPro" id="IPR049712">
    <property type="entry name" value="Poly_export"/>
</dbReference>
<dbReference type="RefSeq" id="WP_048454424.1">
    <property type="nucleotide sequence ID" value="NZ_JBNNPJ010000147.1"/>
</dbReference>
<dbReference type="GO" id="GO:0015159">
    <property type="term" value="F:polysaccharide transmembrane transporter activity"/>
    <property type="evidence" value="ECO:0007669"/>
    <property type="project" value="InterPro"/>
</dbReference>
<feature type="signal peptide" evidence="2">
    <location>
        <begin position="1"/>
        <end position="27"/>
    </location>
</feature>
<gene>
    <name evidence="5" type="ORF">VQ03_29240</name>
</gene>
<feature type="domain" description="Polysaccharide export protein N-terminal" evidence="3">
    <location>
        <begin position="30"/>
        <end position="126"/>
    </location>
</feature>
<protein>
    <submittedName>
        <fullName evidence="5">Uncharacterized protein</fullName>
    </submittedName>
</protein>
<dbReference type="PANTHER" id="PTHR33619:SF3">
    <property type="entry name" value="POLYSACCHARIDE EXPORT PROTEIN GFCE-RELATED"/>
    <property type="match status" value="1"/>
</dbReference>
<dbReference type="OrthoDB" id="9798876at2"/>
<dbReference type="Pfam" id="PF10531">
    <property type="entry name" value="SLBB"/>
    <property type="match status" value="1"/>
</dbReference>
<reference evidence="5 6" key="1">
    <citation type="submission" date="2015-03" db="EMBL/GenBank/DDBJ databases">
        <title>Genome sequencing of Methylobacterium tarhaniae DSM 25844.</title>
        <authorList>
            <person name="Chaudhry V."/>
            <person name="Patil P.B."/>
        </authorList>
    </citation>
    <scope>NUCLEOTIDE SEQUENCE [LARGE SCALE GENOMIC DNA]</scope>
    <source>
        <strain evidence="5 6">DSM 25844</strain>
    </source>
</reference>
<dbReference type="Gene3D" id="3.30.1950.10">
    <property type="entry name" value="wza like domain"/>
    <property type="match status" value="1"/>
</dbReference>
<feature type="domain" description="Soluble ligand binding" evidence="4">
    <location>
        <begin position="132"/>
        <end position="165"/>
    </location>
</feature>
<accession>A0A0J6UTU5</accession>
<dbReference type="EMBL" id="LABZ01000300">
    <property type="protein sequence ID" value="KMO29596.1"/>
    <property type="molecule type" value="Genomic_DNA"/>
</dbReference>
<dbReference type="InterPro" id="IPR003715">
    <property type="entry name" value="Poly_export_N"/>
</dbReference>
<dbReference type="Gene3D" id="3.10.560.10">
    <property type="entry name" value="Outer membrane lipoprotein wza domain like"/>
    <property type="match status" value="1"/>
</dbReference>
<proteinExistence type="predicted"/>
<feature type="chain" id="PRO_5005282772" evidence="2">
    <location>
        <begin position="28"/>
        <end position="429"/>
    </location>
</feature>
<dbReference type="PANTHER" id="PTHR33619">
    <property type="entry name" value="POLYSACCHARIDE EXPORT PROTEIN GFCE-RELATED"/>
    <property type="match status" value="1"/>
</dbReference>
<evidence type="ECO:0000256" key="1">
    <source>
        <dbReference type="ARBA" id="ARBA00022729"/>
    </source>
</evidence>
<evidence type="ECO:0000259" key="4">
    <source>
        <dbReference type="Pfam" id="PF10531"/>
    </source>
</evidence>
<organism evidence="5 6">
    <name type="scientific">Methylobacterium tarhaniae</name>
    <dbReference type="NCBI Taxonomy" id="1187852"/>
    <lineage>
        <taxon>Bacteria</taxon>
        <taxon>Pseudomonadati</taxon>
        <taxon>Pseudomonadota</taxon>
        <taxon>Alphaproteobacteria</taxon>
        <taxon>Hyphomicrobiales</taxon>
        <taxon>Methylobacteriaceae</taxon>
        <taxon>Methylobacterium</taxon>
    </lineage>
</organism>
<evidence type="ECO:0000256" key="2">
    <source>
        <dbReference type="SAM" id="SignalP"/>
    </source>
</evidence>
<keyword evidence="6" id="KW-1185">Reference proteome</keyword>
<sequence length="429" mass="45277">MIVSRTKQLALGALGFAAALVAIPASAGDGAMLRIGDKLKITVFETMDIPNPGAGEKGAEAAAVTQAFYQRIDLSGEYQVEPGGMIAIPLFGAIQASGKTLEAVRSDLGAAFEKTFGRRGGITVGVTQRAPVFVAGAVRAPGAFPYTSGMIVIQAVALAGGLEKDSVNAAQAVEVMREFERRAAIRDRLKNALARKAALLDRQGNGGANPALGRLLALAPDGEVSTLLAAAGKVARLEADLSAREDGTRRNAVEAAATEAELLRKRHAAFVAQLNARGERLKMMEALYARQMVESERVADIRRDFIDMEARKREFEVGVMQAEFRQGVAKDATDQASVRQKLSLEKEVAVLDVEIAAAEQSLATSLNVVATFGIGLGDATTQYQIVRMGPAGAQIVTAEETDSLEPGDVVKVMTARSTGKSERIKAAAR</sequence>
<dbReference type="Proteomes" id="UP000036449">
    <property type="component" value="Unassembled WGS sequence"/>
</dbReference>
<comment type="caution">
    <text evidence="5">The sequence shown here is derived from an EMBL/GenBank/DDBJ whole genome shotgun (WGS) entry which is preliminary data.</text>
</comment>
<dbReference type="InterPro" id="IPR019554">
    <property type="entry name" value="Soluble_ligand-bd"/>
</dbReference>
<name>A0A0J6UTU5_9HYPH</name>
<dbReference type="PATRIC" id="fig|1187852.3.peg.4313"/>
<keyword evidence="1 2" id="KW-0732">Signal</keyword>
<dbReference type="AlphaFoldDB" id="A0A0J6UTU5"/>
<evidence type="ECO:0000259" key="3">
    <source>
        <dbReference type="Pfam" id="PF02563"/>
    </source>
</evidence>
<evidence type="ECO:0000313" key="5">
    <source>
        <dbReference type="EMBL" id="KMO29596.1"/>
    </source>
</evidence>
<dbReference type="Pfam" id="PF02563">
    <property type="entry name" value="Poly_export"/>
    <property type="match status" value="1"/>
</dbReference>